<organism evidence="1 2">
    <name type="scientific">Melipona bicolor</name>
    <dbReference type="NCBI Taxonomy" id="60889"/>
    <lineage>
        <taxon>Eukaryota</taxon>
        <taxon>Metazoa</taxon>
        <taxon>Ecdysozoa</taxon>
        <taxon>Arthropoda</taxon>
        <taxon>Hexapoda</taxon>
        <taxon>Insecta</taxon>
        <taxon>Pterygota</taxon>
        <taxon>Neoptera</taxon>
        <taxon>Endopterygota</taxon>
        <taxon>Hymenoptera</taxon>
        <taxon>Apocrita</taxon>
        <taxon>Aculeata</taxon>
        <taxon>Apoidea</taxon>
        <taxon>Anthophila</taxon>
        <taxon>Apidae</taxon>
        <taxon>Melipona</taxon>
    </lineage>
</organism>
<protein>
    <submittedName>
        <fullName evidence="1">Uncharacterized protein</fullName>
    </submittedName>
</protein>
<dbReference type="Proteomes" id="UP001177670">
    <property type="component" value="Unassembled WGS sequence"/>
</dbReference>
<keyword evidence="2" id="KW-1185">Reference proteome</keyword>
<dbReference type="AlphaFoldDB" id="A0AA40KH19"/>
<reference evidence="1" key="1">
    <citation type="submission" date="2021-10" db="EMBL/GenBank/DDBJ databases">
        <title>Melipona bicolor Genome sequencing and assembly.</title>
        <authorList>
            <person name="Araujo N.S."/>
            <person name="Arias M.C."/>
        </authorList>
    </citation>
    <scope>NUCLEOTIDE SEQUENCE</scope>
    <source>
        <strain evidence="1">USP_2M_L1-L4_2017</strain>
        <tissue evidence="1">Whole body</tissue>
    </source>
</reference>
<evidence type="ECO:0000313" key="1">
    <source>
        <dbReference type="EMBL" id="KAK1119999.1"/>
    </source>
</evidence>
<dbReference type="EMBL" id="JAHYIQ010000033">
    <property type="protein sequence ID" value="KAK1119999.1"/>
    <property type="molecule type" value="Genomic_DNA"/>
</dbReference>
<sequence>MNVTYFISVVSYILKRPVNVLVKKTITSSQTLNQRTKNMVETTCAKQLTDRQTQFGNARILDLSECIFVFKGSQSDYEEPSSDEEVSDFPIISILHLYCVICLNLCMH</sequence>
<accession>A0AA40KH19</accession>
<name>A0AA40KH19_9HYME</name>
<evidence type="ECO:0000313" key="2">
    <source>
        <dbReference type="Proteomes" id="UP001177670"/>
    </source>
</evidence>
<comment type="caution">
    <text evidence="1">The sequence shown here is derived from an EMBL/GenBank/DDBJ whole genome shotgun (WGS) entry which is preliminary data.</text>
</comment>
<gene>
    <name evidence="1" type="ORF">K0M31_012730</name>
</gene>
<proteinExistence type="predicted"/>